<evidence type="ECO:0000259" key="6">
    <source>
        <dbReference type="Pfam" id="PF01694"/>
    </source>
</evidence>
<evidence type="ECO:0000256" key="2">
    <source>
        <dbReference type="ARBA" id="ARBA00022692"/>
    </source>
</evidence>
<dbReference type="EMBL" id="CP033133">
    <property type="protein sequence ID" value="AYO55671.1"/>
    <property type="molecule type" value="Genomic_DNA"/>
</dbReference>
<name>A0A3G2T6F7_9GAMM</name>
<evidence type="ECO:0000313" key="8">
    <source>
        <dbReference type="Proteomes" id="UP000279962"/>
    </source>
</evidence>
<dbReference type="Gene3D" id="1.20.1540.10">
    <property type="entry name" value="Rhomboid-like"/>
    <property type="match status" value="1"/>
</dbReference>
<keyword evidence="7" id="KW-0378">Hydrolase</keyword>
<dbReference type="NCBIfam" id="TIGR03902">
    <property type="entry name" value="rhom_GG_sort"/>
    <property type="match status" value="1"/>
</dbReference>
<dbReference type="AlphaFoldDB" id="A0A3G2T6F7"/>
<evidence type="ECO:0000256" key="3">
    <source>
        <dbReference type="ARBA" id="ARBA00022989"/>
    </source>
</evidence>
<dbReference type="GO" id="GO:0004252">
    <property type="term" value="F:serine-type endopeptidase activity"/>
    <property type="evidence" value="ECO:0007669"/>
    <property type="project" value="InterPro"/>
</dbReference>
<proteinExistence type="predicted"/>
<dbReference type="SUPFAM" id="SSF144091">
    <property type="entry name" value="Rhomboid-like"/>
    <property type="match status" value="1"/>
</dbReference>
<accession>A0A3G2T6F7</accession>
<keyword evidence="2 5" id="KW-0812">Transmembrane</keyword>
<feature type="transmembrane region" description="Helical" evidence="5">
    <location>
        <begin position="168"/>
        <end position="189"/>
    </location>
</feature>
<dbReference type="InterPro" id="IPR035952">
    <property type="entry name" value="Rhomboid-like_sf"/>
</dbReference>
<feature type="transmembrane region" description="Helical" evidence="5">
    <location>
        <begin position="130"/>
        <end position="148"/>
    </location>
</feature>
<gene>
    <name evidence="7" type="primary">rrtA</name>
    <name evidence="7" type="ORF">CDG68_19375</name>
</gene>
<reference evidence="7 8" key="1">
    <citation type="submission" date="2018-10" db="EMBL/GenBank/DDBJ databases">
        <title>The complete genome of Acinetobacter wuhouensis strain WCHAW010062.</title>
        <authorList>
            <person name="Hu Y."/>
            <person name="Long H."/>
            <person name="Feng Y."/>
            <person name="Zong Z."/>
        </authorList>
    </citation>
    <scope>NUCLEOTIDE SEQUENCE [LARGE SCALE GENOMIC DNA]</scope>
    <source>
        <strain evidence="7 8">WCHAW010062</strain>
    </source>
</reference>
<dbReference type="InterPro" id="IPR023826">
    <property type="entry name" value="Rhom-like_SP_proteobac"/>
</dbReference>
<dbReference type="GO" id="GO:0016020">
    <property type="term" value="C:membrane"/>
    <property type="evidence" value="ECO:0007669"/>
    <property type="project" value="UniProtKB-SubCell"/>
</dbReference>
<sequence length="202" mass="23530">MIQVKQNDTVLFIFFSLIFFAVLQCFQDHLIYRHDLFFSQPWRWWTAHWVHVGWIHYVLNVLALMCLPFLFPQINKKALLGLLIVLPPLLSLNFYYFYPEIYAYAGLSGILHGLFVFSALMSLKEKSERHFALIILLGIILKLVWEHFFGALQTQQLIGHPVLTQAHLLGVIYGSLATALCLFFQINVFNTKPQTSKKTHFD</sequence>
<feature type="domain" description="Peptidase S54 rhomboid" evidence="6">
    <location>
        <begin position="40"/>
        <end position="181"/>
    </location>
</feature>
<organism evidence="7 8">
    <name type="scientific">Acinetobacter wuhouensis</name>
    <dbReference type="NCBI Taxonomy" id="1879050"/>
    <lineage>
        <taxon>Bacteria</taxon>
        <taxon>Pseudomonadati</taxon>
        <taxon>Pseudomonadota</taxon>
        <taxon>Gammaproteobacteria</taxon>
        <taxon>Moraxellales</taxon>
        <taxon>Moraxellaceae</taxon>
        <taxon>Acinetobacter</taxon>
    </lineage>
</organism>
<protein>
    <submittedName>
        <fullName evidence="7">Rhombosortase</fullName>
        <ecNumber evidence="7">3.4.21.-</ecNumber>
    </submittedName>
</protein>
<keyword evidence="4 5" id="KW-0472">Membrane</keyword>
<dbReference type="Proteomes" id="UP000279962">
    <property type="component" value="Chromosome"/>
</dbReference>
<dbReference type="RefSeq" id="WP_087553848.1">
    <property type="nucleotide sequence ID" value="NZ_CP033133.1"/>
</dbReference>
<keyword evidence="3 5" id="KW-1133">Transmembrane helix</keyword>
<dbReference type="InterPro" id="IPR022764">
    <property type="entry name" value="Peptidase_S54_rhomboid_dom"/>
</dbReference>
<evidence type="ECO:0000256" key="1">
    <source>
        <dbReference type="ARBA" id="ARBA00004141"/>
    </source>
</evidence>
<feature type="transmembrane region" description="Helical" evidence="5">
    <location>
        <begin position="102"/>
        <end position="123"/>
    </location>
</feature>
<feature type="transmembrane region" description="Helical" evidence="5">
    <location>
        <begin position="49"/>
        <end position="71"/>
    </location>
</feature>
<evidence type="ECO:0000256" key="4">
    <source>
        <dbReference type="ARBA" id="ARBA00023136"/>
    </source>
</evidence>
<evidence type="ECO:0000313" key="7">
    <source>
        <dbReference type="EMBL" id="AYO55671.1"/>
    </source>
</evidence>
<evidence type="ECO:0000256" key="5">
    <source>
        <dbReference type="SAM" id="Phobius"/>
    </source>
</evidence>
<dbReference type="Pfam" id="PF01694">
    <property type="entry name" value="Rhomboid"/>
    <property type="match status" value="1"/>
</dbReference>
<feature type="transmembrane region" description="Helical" evidence="5">
    <location>
        <begin position="78"/>
        <end position="96"/>
    </location>
</feature>
<dbReference type="EC" id="3.4.21.-" evidence="7"/>
<comment type="subcellular location">
    <subcellularLocation>
        <location evidence="1">Membrane</location>
        <topology evidence="1">Multi-pass membrane protein</topology>
    </subcellularLocation>
</comment>